<evidence type="ECO:0000259" key="3">
    <source>
        <dbReference type="PROSITE" id="PS50075"/>
    </source>
</evidence>
<dbReference type="OrthoDB" id="3192863at2"/>
<dbReference type="EMBL" id="MASU01000008">
    <property type="protein sequence ID" value="PXY29510.1"/>
    <property type="molecule type" value="Genomic_DNA"/>
</dbReference>
<dbReference type="Gene3D" id="1.10.1200.10">
    <property type="entry name" value="ACP-like"/>
    <property type="match status" value="1"/>
</dbReference>
<dbReference type="RefSeq" id="WP_110339121.1">
    <property type="nucleotide sequence ID" value="NZ_JBHVKT010000085.1"/>
</dbReference>
<evidence type="ECO:0000256" key="1">
    <source>
        <dbReference type="ARBA" id="ARBA00022450"/>
    </source>
</evidence>
<evidence type="ECO:0000256" key="2">
    <source>
        <dbReference type="ARBA" id="ARBA00022553"/>
    </source>
</evidence>
<dbReference type="PROSITE" id="PS50075">
    <property type="entry name" value="CARRIER"/>
    <property type="match status" value="1"/>
</dbReference>
<feature type="domain" description="Carrier" evidence="3">
    <location>
        <begin position="2"/>
        <end position="76"/>
    </location>
</feature>
<protein>
    <recommendedName>
        <fullName evidence="3">Carrier domain-containing protein</fullName>
    </recommendedName>
</protein>
<reference evidence="4 5" key="1">
    <citation type="submission" date="2016-07" db="EMBL/GenBank/DDBJ databases">
        <title>Draft genome sequence of Prauserella sp. YIM 121212, isolated from alkaline soil.</title>
        <authorList>
            <person name="Ruckert C."/>
            <person name="Albersmeier A."/>
            <person name="Jiang C.-L."/>
            <person name="Jiang Y."/>
            <person name="Kalinowski J."/>
            <person name="Schneider O."/>
            <person name="Winkler A."/>
            <person name="Zotchev S.B."/>
        </authorList>
    </citation>
    <scope>NUCLEOTIDE SEQUENCE [LARGE SCALE GENOMIC DNA]</scope>
    <source>
        <strain evidence="4 5">YIM 121212</strain>
    </source>
</reference>
<evidence type="ECO:0000313" key="4">
    <source>
        <dbReference type="EMBL" id="PXY29510.1"/>
    </source>
</evidence>
<dbReference type="InterPro" id="IPR009081">
    <property type="entry name" value="PP-bd_ACP"/>
</dbReference>
<dbReference type="GO" id="GO:0031177">
    <property type="term" value="F:phosphopantetheine binding"/>
    <property type="evidence" value="ECO:0007669"/>
    <property type="project" value="InterPro"/>
</dbReference>
<dbReference type="InterPro" id="IPR036736">
    <property type="entry name" value="ACP-like_sf"/>
</dbReference>
<keyword evidence="2" id="KW-0597">Phosphoprotein</keyword>
<dbReference type="SUPFAM" id="SSF47336">
    <property type="entry name" value="ACP-like"/>
    <property type="match status" value="1"/>
</dbReference>
<keyword evidence="5" id="KW-1185">Reference proteome</keyword>
<dbReference type="InterPro" id="IPR020806">
    <property type="entry name" value="PKS_PP-bd"/>
</dbReference>
<sequence>MSNVSRYLSAVLCNNFDVLADDIAPETTLDDLGVDSVATIELVDILQQAFGIKIADEELTNKNTVNQVVETITAKVGG</sequence>
<accession>A0A318LHQ2</accession>
<dbReference type="InterPro" id="IPR006162">
    <property type="entry name" value="Ppantetheine_attach_site"/>
</dbReference>
<dbReference type="SMART" id="SM00823">
    <property type="entry name" value="PKS_PP"/>
    <property type="match status" value="1"/>
</dbReference>
<proteinExistence type="predicted"/>
<comment type="caution">
    <text evidence="4">The sequence shown here is derived from an EMBL/GenBank/DDBJ whole genome shotgun (WGS) entry which is preliminary data.</text>
</comment>
<evidence type="ECO:0000313" key="5">
    <source>
        <dbReference type="Proteomes" id="UP000247892"/>
    </source>
</evidence>
<keyword evidence="1" id="KW-0596">Phosphopantetheine</keyword>
<gene>
    <name evidence="4" type="ORF">BA062_20115</name>
</gene>
<name>A0A318LHQ2_9PSEU</name>
<dbReference type="Proteomes" id="UP000247892">
    <property type="component" value="Unassembled WGS sequence"/>
</dbReference>
<dbReference type="AlphaFoldDB" id="A0A318LHQ2"/>
<organism evidence="4 5">
    <name type="scientific">Prauserella flavalba</name>
    <dbReference type="NCBI Taxonomy" id="1477506"/>
    <lineage>
        <taxon>Bacteria</taxon>
        <taxon>Bacillati</taxon>
        <taxon>Actinomycetota</taxon>
        <taxon>Actinomycetes</taxon>
        <taxon>Pseudonocardiales</taxon>
        <taxon>Pseudonocardiaceae</taxon>
        <taxon>Prauserella</taxon>
    </lineage>
</organism>
<dbReference type="Pfam" id="PF00550">
    <property type="entry name" value="PP-binding"/>
    <property type="match status" value="1"/>
</dbReference>
<dbReference type="PROSITE" id="PS00012">
    <property type="entry name" value="PHOSPHOPANTETHEINE"/>
    <property type="match status" value="1"/>
</dbReference>